<evidence type="ECO:0000256" key="1">
    <source>
        <dbReference type="ARBA" id="ARBA00022723"/>
    </source>
</evidence>
<evidence type="ECO:0000259" key="7">
    <source>
        <dbReference type="PROSITE" id="PS50174"/>
    </source>
</evidence>
<dbReference type="SUPFAM" id="SSF90229">
    <property type="entry name" value="CCCH zinc finger"/>
    <property type="match status" value="1"/>
</dbReference>
<feature type="region of interest" description="Disordered" evidence="5">
    <location>
        <begin position="78"/>
        <end position="97"/>
    </location>
</feature>
<feature type="region of interest" description="Disordered" evidence="5">
    <location>
        <begin position="1"/>
        <end position="20"/>
    </location>
</feature>
<evidence type="ECO:0000313" key="8">
    <source>
        <dbReference type="EMBL" id="CAK9191355.1"/>
    </source>
</evidence>
<evidence type="ECO:0000256" key="5">
    <source>
        <dbReference type="SAM" id="MobiDB-lite"/>
    </source>
</evidence>
<dbReference type="PROSITE" id="PS50174">
    <property type="entry name" value="G_PATCH"/>
    <property type="match status" value="1"/>
</dbReference>
<name>A0ABP0TBP9_9BRYO</name>
<feature type="domain" description="G-patch" evidence="7">
    <location>
        <begin position="301"/>
        <end position="347"/>
    </location>
</feature>
<feature type="compositionally biased region" description="Low complexity" evidence="5">
    <location>
        <begin position="413"/>
        <end position="425"/>
    </location>
</feature>
<dbReference type="InterPro" id="IPR041367">
    <property type="entry name" value="Znf-CCCH_4"/>
</dbReference>
<keyword evidence="1 4" id="KW-0479">Metal-binding</keyword>
<keyword evidence="9" id="KW-1185">Reference proteome</keyword>
<dbReference type="Proteomes" id="UP001497512">
    <property type="component" value="Chromosome 1"/>
</dbReference>
<protein>
    <recommendedName>
        <fullName evidence="10">Zinc finger CCCH-type with G patch domain-containing protein</fullName>
    </recommendedName>
</protein>
<dbReference type="PANTHER" id="PTHR47650:SF2">
    <property type="entry name" value="ZINC FINGER CCCH DOMAIN-CONTAINING PROTEIN 22"/>
    <property type="match status" value="1"/>
</dbReference>
<dbReference type="Pfam" id="PF01585">
    <property type="entry name" value="G-patch"/>
    <property type="match status" value="1"/>
</dbReference>
<reference evidence="8 9" key="1">
    <citation type="submission" date="2024-02" db="EMBL/GenBank/DDBJ databases">
        <authorList>
            <consortium name="ELIXIR-Norway"/>
            <consortium name="Elixir Norway"/>
        </authorList>
    </citation>
    <scope>NUCLEOTIDE SEQUENCE [LARGE SCALE GENOMIC DNA]</scope>
</reference>
<feature type="domain" description="C3H1-type" evidence="6">
    <location>
        <begin position="150"/>
        <end position="177"/>
    </location>
</feature>
<evidence type="ECO:0000256" key="4">
    <source>
        <dbReference type="PROSITE-ProRule" id="PRU00723"/>
    </source>
</evidence>
<dbReference type="InterPro" id="IPR036855">
    <property type="entry name" value="Znf_CCCH_sf"/>
</dbReference>
<feature type="region of interest" description="Disordered" evidence="5">
    <location>
        <begin position="248"/>
        <end position="282"/>
    </location>
</feature>
<keyword evidence="3 4" id="KW-0862">Zinc</keyword>
<keyword evidence="2 4" id="KW-0863">Zinc-finger</keyword>
<accession>A0ABP0TBP9</accession>
<dbReference type="InterPro" id="IPR000467">
    <property type="entry name" value="G_patch_dom"/>
</dbReference>
<evidence type="ECO:0000256" key="2">
    <source>
        <dbReference type="ARBA" id="ARBA00022771"/>
    </source>
</evidence>
<feature type="compositionally biased region" description="Low complexity" evidence="5">
    <location>
        <begin position="1"/>
        <end position="11"/>
    </location>
</feature>
<dbReference type="Gene3D" id="2.30.30.1190">
    <property type="match status" value="1"/>
</dbReference>
<dbReference type="PANTHER" id="PTHR47650">
    <property type="entry name" value="ZINC FINGER CCCH DOMAIN-CONTAINING PROTEIN 22"/>
    <property type="match status" value="1"/>
</dbReference>
<dbReference type="PROSITE" id="PS50103">
    <property type="entry name" value="ZF_C3H1"/>
    <property type="match status" value="1"/>
</dbReference>
<organism evidence="8 9">
    <name type="scientific">Sphagnum troendelagicum</name>
    <dbReference type="NCBI Taxonomy" id="128251"/>
    <lineage>
        <taxon>Eukaryota</taxon>
        <taxon>Viridiplantae</taxon>
        <taxon>Streptophyta</taxon>
        <taxon>Embryophyta</taxon>
        <taxon>Bryophyta</taxon>
        <taxon>Sphagnophytina</taxon>
        <taxon>Sphagnopsida</taxon>
        <taxon>Sphagnales</taxon>
        <taxon>Sphagnaceae</taxon>
        <taxon>Sphagnum</taxon>
    </lineage>
</organism>
<dbReference type="SMART" id="SM00356">
    <property type="entry name" value="ZnF_C3H1"/>
    <property type="match status" value="1"/>
</dbReference>
<evidence type="ECO:0000256" key="3">
    <source>
        <dbReference type="ARBA" id="ARBA00022833"/>
    </source>
</evidence>
<sequence>MEEMSEGQLEQQLEEHLLEQRESLNSVEHALSHDATNSDLLLVREELLGAVKGAEESLLQLKRARLFREVEAMADLREADASSDPSEAADVSFQPATSPCPVDTDAATPHPFVVGGKCRFRHSDGRWYNGRIMSIDNDDVARLSFLYPTTENMQVCRFYLQQQCRFGSNCRLSHGVEIPLLALHYFKPTDWKHIPLGTSVLAESGTGLWRVAELELWDNNRQQASIVFTADGFRKEVGGDDLAASEQAYASDVSEYSSGDKDSSDGEREDEQSAFGSFFGVTPSSGIQTETVTFAHWEKHTRGVASKMMASMGFHEGMGLGTAGQGITEPVRVQILPSKQSVEFANESRGANQQGSAKQDKSAKKKSRGGKRKRDKKWAAAARAAKAGVDGAPNVFDYINNQLAGQQNEKLKSSGSSEARSNSRNQPEAEKGAADRRMLIAHEDEIKDLQSKVGKLQEMAVRNRKDKVVYDAVGRKLIEARKALHIAEAARASTTHVLHRKEEERKWLRF</sequence>
<gene>
    <name evidence="8" type="ORF">CSSPTR1EN2_LOCUS1349</name>
</gene>
<proteinExistence type="predicted"/>
<evidence type="ECO:0000313" key="9">
    <source>
        <dbReference type="Proteomes" id="UP001497512"/>
    </source>
</evidence>
<dbReference type="EMBL" id="OZ019893">
    <property type="protein sequence ID" value="CAK9191355.1"/>
    <property type="molecule type" value="Genomic_DNA"/>
</dbReference>
<feature type="compositionally biased region" description="Low complexity" evidence="5">
    <location>
        <begin position="82"/>
        <end position="92"/>
    </location>
</feature>
<feature type="compositionally biased region" description="Basic residues" evidence="5">
    <location>
        <begin position="363"/>
        <end position="376"/>
    </location>
</feature>
<feature type="region of interest" description="Disordered" evidence="5">
    <location>
        <begin position="346"/>
        <end position="382"/>
    </location>
</feature>
<dbReference type="InterPro" id="IPR000571">
    <property type="entry name" value="Znf_CCCH"/>
</dbReference>
<dbReference type="Pfam" id="PF18044">
    <property type="entry name" value="zf-CCCH_4"/>
    <property type="match status" value="1"/>
</dbReference>
<evidence type="ECO:0008006" key="10">
    <source>
        <dbReference type="Google" id="ProtNLM"/>
    </source>
</evidence>
<dbReference type="SMART" id="SM00443">
    <property type="entry name" value="G_patch"/>
    <property type="match status" value="1"/>
</dbReference>
<feature type="zinc finger region" description="C3H1-type" evidence="4">
    <location>
        <begin position="150"/>
        <end position="177"/>
    </location>
</feature>
<feature type="region of interest" description="Disordered" evidence="5">
    <location>
        <begin position="406"/>
        <end position="434"/>
    </location>
</feature>
<evidence type="ECO:0000259" key="6">
    <source>
        <dbReference type="PROSITE" id="PS50103"/>
    </source>
</evidence>